<evidence type="ECO:0000313" key="3">
    <source>
        <dbReference type="Proteomes" id="UP000000495"/>
    </source>
</evidence>
<protein>
    <submittedName>
        <fullName evidence="2">Uncharacterized protein</fullName>
    </submittedName>
</protein>
<keyword evidence="3" id="KW-1185">Reference proteome</keyword>
<dbReference type="AlphaFoldDB" id="F8L2P4"/>
<dbReference type="Proteomes" id="UP000000495">
    <property type="component" value="Chromosome"/>
</dbReference>
<reference evidence="2 3" key="2">
    <citation type="journal article" date="2011" name="Mol. Biol. Evol.">
        <title>Unity in variety--the pan-genome of the Chlamydiae.</title>
        <authorList>
            <person name="Collingro A."/>
            <person name="Tischler P."/>
            <person name="Weinmaier T."/>
            <person name="Penz T."/>
            <person name="Heinz E."/>
            <person name="Brunham R.C."/>
            <person name="Read T.D."/>
            <person name="Bavoil P.M."/>
            <person name="Sachse K."/>
            <person name="Kahane S."/>
            <person name="Friedman M.G."/>
            <person name="Rattei T."/>
            <person name="Myers G.S."/>
            <person name="Horn M."/>
        </authorList>
    </citation>
    <scope>NUCLEOTIDE SEQUENCE [LARGE SCALE GENOMIC DNA]</scope>
    <source>
        <strain evidence="3">UV7</strain>
    </source>
</reference>
<dbReference type="STRING" id="765952.PUV_26270"/>
<dbReference type="HOGENOM" id="CLU_3010091_0_0_0"/>
<evidence type="ECO:0000313" key="2">
    <source>
        <dbReference type="EMBL" id="CCB87577.1"/>
    </source>
</evidence>
<proteinExistence type="predicted"/>
<evidence type="ECO:0000256" key="1">
    <source>
        <dbReference type="SAM" id="Phobius"/>
    </source>
</evidence>
<name>F8L2P4_PARAV</name>
<sequence>MKCFLLTVYVATIEEFLLNINAVLVIGYAQGVRKKMNYGIIHIASIVHMYVSSEKN</sequence>
<gene>
    <name evidence="2" type="ordered locus">PUV_26270</name>
</gene>
<dbReference type="KEGG" id="puv:PUV_26270"/>
<keyword evidence="1" id="KW-0472">Membrane</keyword>
<feature type="transmembrane region" description="Helical" evidence="1">
    <location>
        <begin position="6"/>
        <end position="29"/>
    </location>
</feature>
<reference key="1">
    <citation type="journal article" date="2011" name="Mol. Biol. Evol.">
        <title>Unity in variety -- the pan-genome of the Chlamydiae.</title>
        <authorList>
            <person name="Collingro A."/>
            <person name="Tischler P."/>
            <person name="Weinmaier T."/>
            <person name="Penz T."/>
            <person name="Heinz E."/>
            <person name="Brunham R.C."/>
            <person name="Read T.D."/>
            <person name="Bavoil P.M."/>
            <person name="Sachse K."/>
            <person name="Kahane S."/>
            <person name="Friedman M.G."/>
            <person name="Rattei T."/>
            <person name="Myers G.S.A."/>
            <person name="Horn M."/>
        </authorList>
    </citation>
    <scope>NUCLEOTIDE SEQUENCE</scope>
    <source>
        <strain>UV7</strain>
    </source>
</reference>
<dbReference type="EMBL" id="FR872580">
    <property type="protein sequence ID" value="CCB87577.1"/>
    <property type="molecule type" value="Genomic_DNA"/>
</dbReference>
<keyword evidence="1" id="KW-1133">Transmembrane helix</keyword>
<organism evidence="2 3">
    <name type="scientific">Parachlamydia acanthamoebae (strain UV7)</name>
    <dbReference type="NCBI Taxonomy" id="765952"/>
    <lineage>
        <taxon>Bacteria</taxon>
        <taxon>Pseudomonadati</taxon>
        <taxon>Chlamydiota</taxon>
        <taxon>Chlamydiia</taxon>
        <taxon>Parachlamydiales</taxon>
        <taxon>Parachlamydiaceae</taxon>
        <taxon>Parachlamydia</taxon>
    </lineage>
</organism>
<keyword evidence="1" id="KW-0812">Transmembrane</keyword>
<accession>F8L2P4</accession>